<dbReference type="Gene3D" id="3.40.190.10">
    <property type="entry name" value="Periplasmic binding protein-like II"/>
    <property type="match status" value="2"/>
</dbReference>
<keyword evidence="1 3" id="KW-0732">Signal</keyword>
<dbReference type="SMART" id="SM00062">
    <property type="entry name" value="PBPb"/>
    <property type="match status" value="1"/>
</dbReference>
<dbReference type="KEGG" id="svl:Strvi_6988"/>
<dbReference type="eggNOG" id="COG0834">
    <property type="taxonomic scope" value="Bacteria"/>
</dbReference>
<name>G2P6I5_STRV4</name>
<evidence type="ECO:0000256" key="1">
    <source>
        <dbReference type="ARBA" id="ARBA00022729"/>
    </source>
</evidence>
<feature type="compositionally biased region" description="Low complexity" evidence="2">
    <location>
        <begin position="42"/>
        <end position="62"/>
    </location>
</feature>
<evidence type="ECO:0000313" key="6">
    <source>
        <dbReference type="Proteomes" id="UP000008703"/>
    </source>
</evidence>
<feature type="signal peptide" evidence="3">
    <location>
        <begin position="1"/>
        <end position="21"/>
    </location>
</feature>
<protein>
    <submittedName>
        <fullName evidence="5">ABC-type transporter, periplasmic subunit family 3</fullName>
    </submittedName>
</protein>
<proteinExistence type="predicted"/>
<dbReference type="InterPro" id="IPR001638">
    <property type="entry name" value="Solute-binding_3/MltF_N"/>
</dbReference>
<dbReference type="PANTHER" id="PTHR35936">
    <property type="entry name" value="MEMBRANE-BOUND LYTIC MUREIN TRANSGLYCOSYLASE F"/>
    <property type="match status" value="1"/>
</dbReference>
<dbReference type="Proteomes" id="UP000008703">
    <property type="component" value="Chromosome"/>
</dbReference>
<dbReference type="HOGENOM" id="CLU_863117_0_0_11"/>
<dbReference type="PANTHER" id="PTHR35936:SF19">
    <property type="entry name" value="AMINO-ACID-BINDING PROTEIN YXEM-RELATED"/>
    <property type="match status" value="1"/>
</dbReference>
<dbReference type="PROSITE" id="PS51257">
    <property type="entry name" value="PROKAR_LIPOPROTEIN"/>
    <property type="match status" value="1"/>
</dbReference>
<feature type="domain" description="Solute-binding protein family 3/N-terminal" evidence="4">
    <location>
        <begin position="78"/>
        <end position="314"/>
    </location>
</feature>
<evidence type="ECO:0000259" key="4">
    <source>
        <dbReference type="SMART" id="SM00062"/>
    </source>
</evidence>
<feature type="chain" id="PRO_5038725511" evidence="3">
    <location>
        <begin position="22"/>
        <end position="322"/>
    </location>
</feature>
<gene>
    <name evidence="5" type="ORF">Strvi_6988</name>
</gene>
<dbReference type="SUPFAM" id="SSF53850">
    <property type="entry name" value="Periplasmic binding protein-like II"/>
    <property type="match status" value="1"/>
</dbReference>
<dbReference type="Pfam" id="PF00497">
    <property type="entry name" value="SBP_bac_3"/>
    <property type="match status" value="1"/>
</dbReference>
<feature type="region of interest" description="Disordered" evidence="2">
    <location>
        <begin position="27"/>
        <end position="62"/>
    </location>
</feature>
<dbReference type="AlphaFoldDB" id="G2P6I5"/>
<keyword evidence="6" id="KW-1185">Reference proteome</keyword>
<sequence>MKARTIAGSVLTAGSLLLVSACGGGSDGGSGGSAGGDGTGKSHSPAASTASPSVSASPARPMAKMPVGTELALAHKGRLTVCRGPAQAPFLETTDTSQSVDGSEIGRIKGFDVEMLSRIGDRISIPPEFDSTLPIDQVLDGTVLNRKACDVVGGISPDSPSAFPQMSFSVPYFTKKTAILVKGDKRYTSLDQLAGKQVGTTTSSGLPDDLDTYNTKHSKKIVVKRIEVPEAVVSMLLAGQVDAVVIGNGVAKNAVAEHKDQDLHVTAEFGKAYQARFAVRKGNTALLRQINAALADAGRNGQYAKSYRLWFGEEPPSVPTAG</sequence>
<evidence type="ECO:0000256" key="2">
    <source>
        <dbReference type="SAM" id="MobiDB-lite"/>
    </source>
</evidence>
<evidence type="ECO:0000256" key="3">
    <source>
        <dbReference type="SAM" id="SignalP"/>
    </source>
</evidence>
<dbReference type="EMBL" id="CP002994">
    <property type="protein sequence ID" value="AEM86357.1"/>
    <property type="molecule type" value="Genomic_DNA"/>
</dbReference>
<feature type="compositionally biased region" description="Gly residues" evidence="2">
    <location>
        <begin position="27"/>
        <end position="39"/>
    </location>
</feature>
<accession>G2P6I5</accession>
<organism evidence="5 6">
    <name type="scientific">Streptomyces violaceusniger (strain Tu 4113)</name>
    <dbReference type="NCBI Taxonomy" id="653045"/>
    <lineage>
        <taxon>Bacteria</taxon>
        <taxon>Bacillati</taxon>
        <taxon>Actinomycetota</taxon>
        <taxon>Actinomycetes</taxon>
        <taxon>Kitasatosporales</taxon>
        <taxon>Streptomycetaceae</taxon>
        <taxon>Streptomyces</taxon>
        <taxon>Streptomyces violaceusniger group</taxon>
    </lineage>
</organism>
<evidence type="ECO:0000313" key="5">
    <source>
        <dbReference type="EMBL" id="AEM86357.1"/>
    </source>
</evidence>
<reference evidence="5" key="1">
    <citation type="submission" date="2011-08" db="EMBL/GenBank/DDBJ databases">
        <title>Complete sequence of chromosome of Streptomyces violaceusniger Tu 4113.</title>
        <authorList>
            <consortium name="US DOE Joint Genome Institute"/>
            <person name="Lucas S."/>
            <person name="Han J."/>
            <person name="Lapidus A."/>
            <person name="Cheng J.-F."/>
            <person name="Goodwin L."/>
            <person name="Pitluck S."/>
            <person name="Peters L."/>
            <person name="Ivanova N."/>
            <person name="Daligault H."/>
            <person name="Detter J.C."/>
            <person name="Han C."/>
            <person name="Tapia R."/>
            <person name="Land M."/>
            <person name="Hauser L."/>
            <person name="Kyrpides N."/>
            <person name="Ivanova N."/>
            <person name="Pagani I."/>
            <person name="Hagen A."/>
            <person name="Katz L."/>
            <person name="Fiedler H.-P."/>
            <person name="Keasling J."/>
            <person name="Fortman J."/>
            <person name="Woyke T."/>
        </authorList>
    </citation>
    <scope>NUCLEOTIDE SEQUENCE [LARGE SCALE GENOMIC DNA]</scope>
    <source>
        <strain evidence="5">Tu 4113</strain>
    </source>
</reference>